<proteinExistence type="predicted"/>
<organism evidence="2 3">
    <name type="scientific">Pristionchus entomophagus</name>
    <dbReference type="NCBI Taxonomy" id="358040"/>
    <lineage>
        <taxon>Eukaryota</taxon>
        <taxon>Metazoa</taxon>
        <taxon>Ecdysozoa</taxon>
        <taxon>Nematoda</taxon>
        <taxon>Chromadorea</taxon>
        <taxon>Rhabditida</taxon>
        <taxon>Rhabditina</taxon>
        <taxon>Diplogasteromorpha</taxon>
        <taxon>Diplogasteroidea</taxon>
        <taxon>Neodiplogasteridae</taxon>
        <taxon>Pristionchus</taxon>
    </lineage>
</organism>
<accession>A0AAV5SII1</accession>
<evidence type="ECO:0000256" key="1">
    <source>
        <dbReference type="SAM" id="SignalP"/>
    </source>
</evidence>
<dbReference type="EMBL" id="BTSX01000002">
    <property type="protein sequence ID" value="GMS82462.1"/>
    <property type="molecule type" value="Genomic_DNA"/>
</dbReference>
<protein>
    <submittedName>
        <fullName evidence="2">Uncharacterized protein</fullName>
    </submittedName>
</protein>
<dbReference type="InterPro" id="IPR038203">
    <property type="entry name" value="Diapausin_sf"/>
</dbReference>
<dbReference type="Pfam" id="PF08036">
    <property type="entry name" value="Antimicrobial_6"/>
    <property type="match status" value="1"/>
</dbReference>
<dbReference type="Proteomes" id="UP001432027">
    <property type="component" value="Unassembled WGS sequence"/>
</dbReference>
<comment type="caution">
    <text evidence="2">The sequence shown here is derived from an EMBL/GenBank/DDBJ whole genome shotgun (WGS) entry which is preliminary data.</text>
</comment>
<dbReference type="AlphaFoldDB" id="A0AAV5SII1"/>
<name>A0AAV5SII1_9BILA</name>
<reference evidence="2" key="1">
    <citation type="submission" date="2023-10" db="EMBL/GenBank/DDBJ databases">
        <title>Genome assembly of Pristionchus species.</title>
        <authorList>
            <person name="Yoshida K."/>
            <person name="Sommer R.J."/>
        </authorList>
    </citation>
    <scope>NUCLEOTIDE SEQUENCE</scope>
    <source>
        <strain evidence="2">RS0144</strain>
    </source>
</reference>
<sequence length="66" mass="7300">LFQMSSKIFVFLLLIVFVAVQVESTYVQACDEVCDRTVEEKNECCRAHGFDGMLNGGHCDGGQAHC</sequence>
<gene>
    <name evidence="2" type="ORF">PENTCL1PPCAC_4637</name>
</gene>
<dbReference type="Gene3D" id="3.30.30.120">
    <property type="entry name" value="Diapause-specific peptide"/>
    <property type="match status" value="1"/>
</dbReference>
<evidence type="ECO:0000313" key="2">
    <source>
        <dbReference type="EMBL" id="GMS82462.1"/>
    </source>
</evidence>
<keyword evidence="1" id="KW-0732">Signal</keyword>
<feature type="non-terminal residue" evidence="2">
    <location>
        <position position="1"/>
    </location>
</feature>
<evidence type="ECO:0000313" key="3">
    <source>
        <dbReference type="Proteomes" id="UP001432027"/>
    </source>
</evidence>
<feature type="chain" id="PRO_5043394577" evidence="1">
    <location>
        <begin position="25"/>
        <end position="66"/>
    </location>
</feature>
<feature type="signal peptide" evidence="1">
    <location>
        <begin position="1"/>
        <end position="24"/>
    </location>
</feature>
<keyword evidence="3" id="KW-1185">Reference proteome</keyword>